<dbReference type="SUPFAM" id="SSF48452">
    <property type="entry name" value="TPR-like"/>
    <property type="match status" value="1"/>
</dbReference>
<dbReference type="Gene3D" id="1.10.10.10">
    <property type="entry name" value="Winged helix-like DNA-binding domain superfamily/Winged helix DNA-binding domain"/>
    <property type="match status" value="1"/>
</dbReference>
<sequence>MKQKIYQLDNINELKEELKKDAADLQSDEFETVFIQIFSSVNEGEWFKIISNELLKKIPTAVIVGASSVGEICNGKTIRGKTVVSITLFESSHVKVISHKCISGEERELGHLIGQQINSIEDDIAGIMLLATPLSIDTSELVKGLAKRNECLNFFGGGAGNYEAARNSLIIHDLEVIKQGALAVIFYGPKLQIKAMTYLGWKAVSKEMRITESEGMIVKTIDGKEAFMVYDKYLNIPRNEQFFLNAIGFTFLFNRGGEMVSRVPIAVDEHGALTFIADMYEGETFSLGYGDPATILKNAEEVHGKMKNFNPDSIYLYSCSSRHTLMGGAVEIETIPFQEIAPTSGFYTYGEYFGSEKNLNVLNSTMVAVGLRENAQDDTDINEGKYDSANSIIIPTFSQLDLLNHKDYTGASKLAHLIEKAKEEIVQNSSPKLFVQCLGGFTCSSDDAQNKYIRWRTSKVEELFGFLIHHEGNLVSREQIIEALWPDWEFNKAAKIFHTTSYYMRKELEIHGQKDILIKSQGKYALNMQHFNCDKLEFINLIKKMDLEKTSIETLEKASCLYKGPYFGLSCYEWASAQQTWLENKYLKLSLTLAKQYGEIGDINKSAEILNSIILENPLSDEAYKALIVLLINSGYVAEAVRCYKKYEVILSQEIGINPSVEIKSLMRPFL</sequence>
<dbReference type="InterPro" id="IPR005158">
    <property type="entry name" value="BTAD"/>
</dbReference>
<dbReference type="SUPFAM" id="SSF46894">
    <property type="entry name" value="C-terminal effector domain of the bipartite response regulators"/>
    <property type="match status" value="1"/>
</dbReference>
<dbReference type="InterPro" id="IPR016032">
    <property type="entry name" value="Sig_transdc_resp-reg_C-effctor"/>
</dbReference>
<dbReference type="InterPro" id="IPR036388">
    <property type="entry name" value="WH-like_DNA-bd_sf"/>
</dbReference>
<feature type="domain" description="Bacterial transcriptional activator" evidence="3">
    <location>
        <begin position="533"/>
        <end position="671"/>
    </location>
</feature>
<dbReference type="RefSeq" id="WP_132848839.1">
    <property type="nucleotide sequence ID" value="NZ_CP058648.1"/>
</dbReference>
<dbReference type="PANTHER" id="PTHR35807">
    <property type="entry name" value="TRANSCRIPTIONAL REGULATOR REDD-RELATED"/>
    <property type="match status" value="1"/>
</dbReference>
<feature type="domain" description="FIST" evidence="2">
    <location>
        <begin position="31"/>
        <end position="225"/>
    </location>
</feature>
<dbReference type="InterPro" id="IPR013702">
    <property type="entry name" value="FIST_domain_N"/>
</dbReference>
<organism evidence="5 6">
    <name type="scientific">Serpentinicella alkaliphila</name>
    <dbReference type="NCBI Taxonomy" id="1734049"/>
    <lineage>
        <taxon>Bacteria</taxon>
        <taxon>Bacillati</taxon>
        <taxon>Bacillota</taxon>
        <taxon>Clostridia</taxon>
        <taxon>Peptostreptococcales</taxon>
        <taxon>Natronincolaceae</taxon>
        <taxon>Serpentinicella</taxon>
    </lineage>
</organism>
<dbReference type="InterPro" id="IPR019494">
    <property type="entry name" value="FIST_C"/>
</dbReference>
<name>A0A4R2THB8_9FIRM</name>
<dbReference type="GO" id="GO:0003677">
    <property type="term" value="F:DNA binding"/>
    <property type="evidence" value="ECO:0007669"/>
    <property type="project" value="InterPro"/>
</dbReference>
<feature type="domain" description="FIST C-domain" evidence="4">
    <location>
        <begin position="226"/>
        <end position="355"/>
    </location>
</feature>
<keyword evidence="1" id="KW-0175">Coiled coil</keyword>
<evidence type="ECO:0000256" key="1">
    <source>
        <dbReference type="SAM" id="Coils"/>
    </source>
</evidence>
<dbReference type="SMART" id="SM01043">
    <property type="entry name" value="BTAD"/>
    <property type="match status" value="1"/>
</dbReference>
<comment type="caution">
    <text evidence="5">The sequence shown here is derived from an EMBL/GenBank/DDBJ whole genome shotgun (WGS) entry which is preliminary data.</text>
</comment>
<accession>A0A4R2THB8</accession>
<dbReference type="Gene3D" id="1.25.40.10">
    <property type="entry name" value="Tetratricopeptide repeat domain"/>
    <property type="match status" value="1"/>
</dbReference>
<dbReference type="InterPro" id="IPR051677">
    <property type="entry name" value="AfsR-DnrI-RedD_regulator"/>
</dbReference>
<dbReference type="SMART" id="SM01204">
    <property type="entry name" value="FIST_C"/>
    <property type="match status" value="1"/>
</dbReference>
<evidence type="ECO:0000259" key="2">
    <source>
        <dbReference type="SMART" id="SM00897"/>
    </source>
</evidence>
<evidence type="ECO:0000259" key="3">
    <source>
        <dbReference type="SMART" id="SM01043"/>
    </source>
</evidence>
<feature type="coiled-coil region" evidence="1">
    <location>
        <begin position="1"/>
        <end position="31"/>
    </location>
</feature>
<dbReference type="OrthoDB" id="9805474at2"/>
<gene>
    <name evidence="5" type="ORF">EDD79_10259</name>
</gene>
<dbReference type="AlphaFoldDB" id="A0A4R2THB8"/>
<dbReference type="Pfam" id="PF08495">
    <property type="entry name" value="FIST"/>
    <property type="match status" value="1"/>
</dbReference>
<evidence type="ECO:0000313" key="6">
    <source>
        <dbReference type="Proteomes" id="UP000295504"/>
    </source>
</evidence>
<proteinExistence type="predicted"/>
<reference evidence="5 6" key="1">
    <citation type="submission" date="2019-03" db="EMBL/GenBank/DDBJ databases">
        <title>Genomic Encyclopedia of Type Strains, Phase IV (KMG-IV): sequencing the most valuable type-strain genomes for metagenomic binning, comparative biology and taxonomic classification.</title>
        <authorList>
            <person name="Goeker M."/>
        </authorList>
    </citation>
    <scope>NUCLEOTIDE SEQUENCE [LARGE SCALE GENOMIC DNA]</scope>
    <source>
        <strain evidence="5 6">DSM 100013</strain>
    </source>
</reference>
<dbReference type="EMBL" id="SLYC01000025">
    <property type="protein sequence ID" value="TCQ01602.1"/>
    <property type="molecule type" value="Genomic_DNA"/>
</dbReference>
<dbReference type="Proteomes" id="UP000295504">
    <property type="component" value="Unassembled WGS sequence"/>
</dbReference>
<protein>
    <submittedName>
        <fullName evidence="5">Two-component SAPR family response regulator</fullName>
    </submittedName>
</protein>
<dbReference type="SMART" id="SM00897">
    <property type="entry name" value="FIST"/>
    <property type="match status" value="1"/>
</dbReference>
<dbReference type="Pfam" id="PF10442">
    <property type="entry name" value="FIST_C"/>
    <property type="match status" value="1"/>
</dbReference>
<evidence type="ECO:0000259" key="4">
    <source>
        <dbReference type="SMART" id="SM01204"/>
    </source>
</evidence>
<dbReference type="InterPro" id="IPR011990">
    <property type="entry name" value="TPR-like_helical_dom_sf"/>
</dbReference>
<dbReference type="Pfam" id="PF03704">
    <property type="entry name" value="BTAD"/>
    <property type="match status" value="1"/>
</dbReference>
<keyword evidence="6" id="KW-1185">Reference proteome</keyword>
<dbReference type="GO" id="GO:0006355">
    <property type="term" value="P:regulation of DNA-templated transcription"/>
    <property type="evidence" value="ECO:0007669"/>
    <property type="project" value="InterPro"/>
</dbReference>
<evidence type="ECO:0000313" key="5">
    <source>
        <dbReference type="EMBL" id="TCQ01602.1"/>
    </source>
</evidence>